<name>A0ACA9QN82_9GLOM</name>
<dbReference type="EMBL" id="CAJVPU010048265">
    <property type="protein sequence ID" value="CAG8755284.1"/>
    <property type="molecule type" value="Genomic_DNA"/>
</dbReference>
<sequence>MLFLILPNLSQELTLSSKCISELKEFLTNIDKVENANGEILACLSKFQDHAVQVKQICKLNDKQFEL</sequence>
<gene>
    <name evidence="1" type="ORF">DHETER_LOCUS14903</name>
</gene>
<organism evidence="1 2">
    <name type="scientific">Dentiscutata heterogama</name>
    <dbReference type="NCBI Taxonomy" id="1316150"/>
    <lineage>
        <taxon>Eukaryota</taxon>
        <taxon>Fungi</taxon>
        <taxon>Fungi incertae sedis</taxon>
        <taxon>Mucoromycota</taxon>
        <taxon>Glomeromycotina</taxon>
        <taxon>Glomeromycetes</taxon>
        <taxon>Diversisporales</taxon>
        <taxon>Gigasporaceae</taxon>
        <taxon>Dentiscutata</taxon>
    </lineage>
</organism>
<dbReference type="Proteomes" id="UP000789702">
    <property type="component" value="Unassembled WGS sequence"/>
</dbReference>
<comment type="caution">
    <text evidence="1">The sequence shown here is derived from an EMBL/GenBank/DDBJ whole genome shotgun (WGS) entry which is preliminary data.</text>
</comment>
<accession>A0ACA9QN82</accession>
<proteinExistence type="predicted"/>
<evidence type="ECO:0000313" key="2">
    <source>
        <dbReference type="Proteomes" id="UP000789702"/>
    </source>
</evidence>
<feature type="non-terminal residue" evidence="1">
    <location>
        <position position="67"/>
    </location>
</feature>
<reference evidence="1" key="1">
    <citation type="submission" date="2021-06" db="EMBL/GenBank/DDBJ databases">
        <authorList>
            <person name="Kallberg Y."/>
            <person name="Tangrot J."/>
            <person name="Rosling A."/>
        </authorList>
    </citation>
    <scope>NUCLEOTIDE SEQUENCE</scope>
    <source>
        <strain evidence="1">IL203A</strain>
    </source>
</reference>
<evidence type="ECO:0000313" key="1">
    <source>
        <dbReference type="EMBL" id="CAG8755284.1"/>
    </source>
</evidence>
<protein>
    <submittedName>
        <fullName evidence="1">3338_t:CDS:1</fullName>
    </submittedName>
</protein>
<keyword evidence="2" id="KW-1185">Reference proteome</keyword>